<dbReference type="Proteomes" id="UP001310594">
    <property type="component" value="Unassembled WGS sequence"/>
</dbReference>
<organism evidence="1 2">
    <name type="scientific">Elasticomyces elasticus</name>
    <dbReference type="NCBI Taxonomy" id="574655"/>
    <lineage>
        <taxon>Eukaryota</taxon>
        <taxon>Fungi</taxon>
        <taxon>Dikarya</taxon>
        <taxon>Ascomycota</taxon>
        <taxon>Pezizomycotina</taxon>
        <taxon>Dothideomycetes</taxon>
        <taxon>Dothideomycetidae</taxon>
        <taxon>Mycosphaerellales</taxon>
        <taxon>Teratosphaeriaceae</taxon>
        <taxon>Elasticomyces</taxon>
    </lineage>
</organism>
<accession>A0AAN8A0Z7</accession>
<reference evidence="1" key="1">
    <citation type="submission" date="2023-08" db="EMBL/GenBank/DDBJ databases">
        <title>Black Yeasts Isolated from many extreme environments.</title>
        <authorList>
            <person name="Coleine C."/>
            <person name="Stajich J.E."/>
            <person name="Selbmann L."/>
        </authorList>
    </citation>
    <scope>NUCLEOTIDE SEQUENCE</scope>
    <source>
        <strain evidence="1">CCFEE 5810</strain>
    </source>
</reference>
<protein>
    <submittedName>
        <fullName evidence="1">Uncharacterized protein</fullName>
    </submittedName>
</protein>
<sequence length="89" mass="9912">MRVAEVLSDLTTLYLADPKASLALVNARDAEDGVPRKETDVRHEDADPDLKRARDLVQLHAEVKVAHQDGTDKELNEAREAVAKVLREL</sequence>
<dbReference type="EMBL" id="JAVRQU010000009">
    <property type="protein sequence ID" value="KAK5699081.1"/>
    <property type="molecule type" value="Genomic_DNA"/>
</dbReference>
<comment type="caution">
    <text evidence="1">The sequence shown here is derived from an EMBL/GenBank/DDBJ whole genome shotgun (WGS) entry which is preliminary data.</text>
</comment>
<dbReference type="AlphaFoldDB" id="A0AAN8A0Z7"/>
<proteinExistence type="predicted"/>
<evidence type="ECO:0000313" key="2">
    <source>
        <dbReference type="Proteomes" id="UP001310594"/>
    </source>
</evidence>
<evidence type="ECO:0000313" key="1">
    <source>
        <dbReference type="EMBL" id="KAK5699081.1"/>
    </source>
</evidence>
<name>A0AAN8A0Z7_9PEZI</name>
<gene>
    <name evidence="1" type="ORF">LTR97_006730</name>
</gene>